<reference evidence="16" key="2">
    <citation type="submission" date="2023-05" db="EMBL/GenBank/DDBJ databases">
        <authorList>
            <person name="Schelkunov M.I."/>
        </authorList>
    </citation>
    <scope>NUCLEOTIDE SEQUENCE</scope>
    <source>
        <strain evidence="16">Hsosn_3</strain>
        <tissue evidence="16">Leaf</tissue>
    </source>
</reference>
<sequence>MKKLYKSVFSASVLMLLDTRVMHPKNNTMLILTESIVLNHFISWNISKEEQEALNTWNLLKYLISYEQALPNAVEAIKEAGTAWNNLMTSVEAEKVSRNKSSRVREKEKQCPHFLSKMNATELDRTDFVLRIPCGLTQGSSITIIGIPGAFLGDFQIDLKGETLPGEPHPPIILHYNVRLLGDKITKGPVIVENTWTVAHDWGEEERCPSPSPDKNKKDSRPHRSHDSKWYISPEEWPAETYPPWAHGPGYVVSSDIATTIYERHKRGHLKMFRLEDVAVGIWIADMKKKGLKVTYVNEKRIFNVGYVIAHYQAPRELLCLWQKLQEGNNATCCGN</sequence>
<evidence type="ECO:0000259" key="15">
    <source>
        <dbReference type="PROSITE" id="PS51304"/>
    </source>
</evidence>
<evidence type="ECO:0000256" key="3">
    <source>
        <dbReference type="ARBA" id="ARBA00004922"/>
    </source>
</evidence>
<keyword evidence="12 13" id="KW-0464">Manganese</keyword>
<evidence type="ECO:0000256" key="13">
    <source>
        <dbReference type="RuleBase" id="RU363063"/>
    </source>
</evidence>
<keyword evidence="8" id="KW-0735">Signal-anchor</keyword>
<dbReference type="SUPFAM" id="SSF49899">
    <property type="entry name" value="Concanavalin A-like lectins/glucanases"/>
    <property type="match status" value="1"/>
</dbReference>
<dbReference type="PANTHER" id="PTHR11214:SF263">
    <property type="entry name" value="BETA-1,3-GALACTOSYLTRANSFERASE GALT1-LIKE"/>
    <property type="match status" value="1"/>
</dbReference>
<evidence type="ECO:0000256" key="14">
    <source>
        <dbReference type="SAM" id="MobiDB-lite"/>
    </source>
</evidence>
<comment type="caution">
    <text evidence="16">The sequence shown here is derived from an EMBL/GenBank/DDBJ whole genome shotgun (WGS) entry which is preliminary data.</text>
</comment>
<keyword evidence="5 13" id="KW-0328">Glycosyltransferase</keyword>
<dbReference type="InterPro" id="IPR002659">
    <property type="entry name" value="Glyco_trans_31"/>
</dbReference>
<dbReference type="GO" id="GO:0000139">
    <property type="term" value="C:Golgi membrane"/>
    <property type="evidence" value="ECO:0007669"/>
    <property type="project" value="UniProtKB-SubCell"/>
</dbReference>
<dbReference type="Pfam" id="PF01762">
    <property type="entry name" value="Galactosyl_T"/>
    <property type="match status" value="1"/>
</dbReference>
<feature type="region of interest" description="Disordered" evidence="14">
    <location>
        <begin position="204"/>
        <end position="227"/>
    </location>
</feature>
<evidence type="ECO:0000256" key="12">
    <source>
        <dbReference type="ARBA" id="ARBA00023211"/>
    </source>
</evidence>
<organism evidence="16 17">
    <name type="scientific">Heracleum sosnowskyi</name>
    <dbReference type="NCBI Taxonomy" id="360622"/>
    <lineage>
        <taxon>Eukaryota</taxon>
        <taxon>Viridiplantae</taxon>
        <taxon>Streptophyta</taxon>
        <taxon>Embryophyta</taxon>
        <taxon>Tracheophyta</taxon>
        <taxon>Spermatophyta</taxon>
        <taxon>Magnoliopsida</taxon>
        <taxon>eudicotyledons</taxon>
        <taxon>Gunneridae</taxon>
        <taxon>Pentapetalae</taxon>
        <taxon>asterids</taxon>
        <taxon>campanulids</taxon>
        <taxon>Apiales</taxon>
        <taxon>Apiaceae</taxon>
        <taxon>Apioideae</taxon>
        <taxon>apioid superclade</taxon>
        <taxon>Tordylieae</taxon>
        <taxon>Tordyliinae</taxon>
        <taxon>Heracleum</taxon>
    </lineage>
</organism>
<keyword evidence="17" id="KW-1185">Reference proteome</keyword>
<keyword evidence="11" id="KW-0472">Membrane</keyword>
<dbReference type="GO" id="GO:0008378">
    <property type="term" value="F:galactosyltransferase activity"/>
    <property type="evidence" value="ECO:0007669"/>
    <property type="project" value="UniProtKB-ARBA"/>
</dbReference>
<keyword evidence="10 13" id="KW-0333">Golgi apparatus</keyword>
<evidence type="ECO:0000313" key="17">
    <source>
        <dbReference type="Proteomes" id="UP001237642"/>
    </source>
</evidence>
<dbReference type="Gene3D" id="2.60.120.200">
    <property type="match status" value="1"/>
</dbReference>
<dbReference type="EMBL" id="JAUIZM010000010">
    <property type="protein sequence ID" value="KAK1362082.1"/>
    <property type="molecule type" value="Genomic_DNA"/>
</dbReference>
<dbReference type="AlphaFoldDB" id="A0AAD8H9I2"/>
<dbReference type="GO" id="GO:0030246">
    <property type="term" value="F:carbohydrate binding"/>
    <property type="evidence" value="ECO:0007669"/>
    <property type="project" value="InterPro"/>
</dbReference>
<comment type="similarity">
    <text evidence="4 13">Belongs to the glycosyltransferase 31 family.</text>
</comment>
<comment type="cofactor">
    <cofactor evidence="1 13">
        <name>Mn(2+)</name>
        <dbReference type="ChEBI" id="CHEBI:29035"/>
    </cofactor>
</comment>
<name>A0AAD8H9I2_9APIA</name>
<comment type="pathway">
    <text evidence="3">Protein modification; protein glycosylation.</text>
</comment>
<keyword evidence="7" id="KW-0812">Transmembrane</keyword>
<evidence type="ECO:0000256" key="7">
    <source>
        <dbReference type="ARBA" id="ARBA00022692"/>
    </source>
</evidence>
<accession>A0AAD8H9I2</accession>
<protein>
    <recommendedName>
        <fullName evidence="13">Hexosyltransferase</fullName>
        <ecNumber evidence="13">2.4.1.-</ecNumber>
    </recommendedName>
</protein>
<evidence type="ECO:0000256" key="9">
    <source>
        <dbReference type="ARBA" id="ARBA00022989"/>
    </source>
</evidence>
<comment type="subcellular location">
    <subcellularLocation>
        <location evidence="2 13">Golgi apparatus membrane</location>
        <topology evidence="2 13">Single-pass type II membrane protein</topology>
    </subcellularLocation>
</comment>
<dbReference type="GO" id="GO:1901137">
    <property type="term" value="P:carbohydrate derivative biosynthetic process"/>
    <property type="evidence" value="ECO:0007669"/>
    <property type="project" value="UniProtKB-ARBA"/>
</dbReference>
<evidence type="ECO:0000256" key="2">
    <source>
        <dbReference type="ARBA" id="ARBA00004323"/>
    </source>
</evidence>
<dbReference type="EC" id="2.4.1.-" evidence="13"/>
<evidence type="ECO:0000256" key="1">
    <source>
        <dbReference type="ARBA" id="ARBA00001936"/>
    </source>
</evidence>
<evidence type="ECO:0000256" key="10">
    <source>
        <dbReference type="ARBA" id="ARBA00023034"/>
    </source>
</evidence>
<evidence type="ECO:0000256" key="11">
    <source>
        <dbReference type="ARBA" id="ARBA00023136"/>
    </source>
</evidence>
<evidence type="ECO:0000313" key="16">
    <source>
        <dbReference type="EMBL" id="KAK1362082.1"/>
    </source>
</evidence>
<dbReference type="InterPro" id="IPR001079">
    <property type="entry name" value="Galectin_CRD"/>
</dbReference>
<dbReference type="InterPro" id="IPR013320">
    <property type="entry name" value="ConA-like_dom_sf"/>
</dbReference>
<evidence type="ECO:0000256" key="6">
    <source>
        <dbReference type="ARBA" id="ARBA00022679"/>
    </source>
</evidence>
<evidence type="ECO:0000256" key="8">
    <source>
        <dbReference type="ARBA" id="ARBA00022968"/>
    </source>
</evidence>
<keyword evidence="9" id="KW-1133">Transmembrane helix</keyword>
<evidence type="ECO:0000256" key="5">
    <source>
        <dbReference type="ARBA" id="ARBA00022676"/>
    </source>
</evidence>
<keyword evidence="6" id="KW-0808">Transferase</keyword>
<dbReference type="PROSITE" id="PS51304">
    <property type="entry name" value="GALECTIN"/>
    <property type="match status" value="1"/>
</dbReference>
<proteinExistence type="inferred from homology"/>
<feature type="compositionally biased region" description="Basic and acidic residues" evidence="14">
    <location>
        <begin position="204"/>
        <end position="219"/>
    </location>
</feature>
<feature type="domain" description="Galectin" evidence="15">
    <location>
        <begin position="128"/>
        <end position="281"/>
    </location>
</feature>
<gene>
    <name evidence="16" type="ORF">POM88_046556</name>
</gene>
<dbReference type="Proteomes" id="UP001237642">
    <property type="component" value="Unassembled WGS sequence"/>
</dbReference>
<evidence type="ECO:0000256" key="4">
    <source>
        <dbReference type="ARBA" id="ARBA00008661"/>
    </source>
</evidence>
<dbReference type="PANTHER" id="PTHR11214">
    <property type="entry name" value="BETA-1,3-N-ACETYLGLUCOSAMINYLTRANSFERASE"/>
    <property type="match status" value="1"/>
</dbReference>
<reference evidence="16" key="1">
    <citation type="submission" date="2023-02" db="EMBL/GenBank/DDBJ databases">
        <title>Genome of toxic invasive species Heracleum sosnowskyi carries increased number of genes despite the absence of recent whole-genome duplications.</title>
        <authorList>
            <person name="Schelkunov M."/>
            <person name="Shtratnikova V."/>
            <person name="Makarenko M."/>
            <person name="Klepikova A."/>
            <person name="Omelchenko D."/>
            <person name="Novikova G."/>
            <person name="Obukhova E."/>
            <person name="Bogdanov V."/>
            <person name="Penin A."/>
            <person name="Logacheva M."/>
        </authorList>
    </citation>
    <scope>NUCLEOTIDE SEQUENCE</scope>
    <source>
        <strain evidence="16">Hsosn_3</strain>
        <tissue evidence="16">Leaf</tissue>
    </source>
</reference>
<dbReference type="Pfam" id="PF00337">
    <property type="entry name" value="Gal-bind_lectin"/>
    <property type="match status" value="1"/>
</dbReference>